<gene>
    <name evidence="8" type="ORF">OB935_17540</name>
</gene>
<dbReference type="InterPro" id="IPR020846">
    <property type="entry name" value="MFS_dom"/>
</dbReference>
<evidence type="ECO:0000256" key="3">
    <source>
        <dbReference type="ARBA" id="ARBA00022692"/>
    </source>
</evidence>
<feature type="transmembrane region" description="Helical" evidence="6">
    <location>
        <begin position="272"/>
        <end position="290"/>
    </location>
</feature>
<dbReference type="EMBL" id="JAOPLL010000012">
    <property type="protein sequence ID" value="MDM5073625.1"/>
    <property type="molecule type" value="Genomic_DNA"/>
</dbReference>
<keyword evidence="4 6" id="KW-1133">Transmembrane helix</keyword>
<feature type="transmembrane region" description="Helical" evidence="6">
    <location>
        <begin position="242"/>
        <end position="260"/>
    </location>
</feature>
<evidence type="ECO:0000256" key="1">
    <source>
        <dbReference type="ARBA" id="ARBA00004651"/>
    </source>
</evidence>
<feature type="transmembrane region" description="Helical" evidence="6">
    <location>
        <begin position="296"/>
        <end position="316"/>
    </location>
</feature>
<keyword evidence="3 6" id="KW-0812">Transmembrane</keyword>
<keyword evidence="9" id="KW-1185">Reference proteome</keyword>
<dbReference type="RefSeq" id="WP_290019361.1">
    <property type="nucleotide sequence ID" value="NZ_JAOPLL010000012.1"/>
</dbReference>
<keyword evidence="2" id="KW-1003">Cell membrane</keyword>
<dbReference type="Pfam" id="PF07690">
    <property type="entry name" value="MFS_1"/>
    <property type="match status" value="1"/>
</dbReference>
<comment type="subcellular location">
    <subcellularLocation>
        <location evidence="1">Cell membrane</location>
        <topology evidence="1">Multi-pass membrane protein</topology>
    </subcellularLocation>
</comment>
<feature type="transmembrane region" description="Helical" evidence="6">
    <location>
        <begin position="72"/>
        <end position="91"/>
    </location>
</feature>
<dbReference type="PROSITE" id="PS50850">
    <property type="entry name" value="MFS"/>
    <property type="match status" value="1"/>
</dbReference>
<feature type="transmembrane region" description="Helical" evidence="6">
    <location>
        <begin position="328"/>
        <end position="349"/>
    </location>
</feature>
<dbReference type="Proteomes" id="UP001168107">
    <property type="component" value="Unassembled WGS sequence"/>
</dbReference>
<dbReference type="InterPro" id="IPR050189">
    <property type="entry name" value="MFS_Efflux_Transporters"/>
</dbReference>
<protein>
    <submittedName>
        <fullName evidence="8">Multidrug effflux MFS transporter</fullName>
    </submittedName>
</protein>
<evidence type="ECO:0000256" key="5">
    <source>
        <dbReference type="ARBA" id="ARBA00023136"/>
    </source>
</evidence>
<dbReference type="CDD" id="cd17320">
    <property type="entry name" value="MFS_MdfA_MDR_like"/>
    <property type="match status" value="1"/>
</dbReference>
<evidence type="ECO:0000259" key="7">
    <source>
        <dbReference type="PROSITE" id="PS50850"/>
    </source>
</evidence>
<evidence type="ECO:0000313" key="9">
    <source>
        <dbReference type="Proteomes" id="UP001168107"/>
    </source>
</evidence>
<proteinExistence type="predicted"/>
<dbReference type="InterPro" id="IPR011701">
    <property type="entry name" value="MFS"/>
</dbReference>
<feature type="transmembrane region" description="Helical" evidence="6">
    <location>
        <begin position="47"/>
        <end position="65"/>
    </location>
</feature>
<accession>A0ABT7Q2R7</accession>
<dbReference type="Gene3D" id="1.20.1720.10">
    <property type="entry name" value="Multidrug resistance protein D"/>
    <property type="match status" value="1"/>
</dbReference>
<feature type="domain" description="Major facilitator superfamily (MFS) profile" evidence="7">
    <location>
        <begin position="6"/>
        <end position="381"/>
    </location>
</feature>
<feature type="transmembrane region" description="Helical" evidence="6">
    <location>
        <begin position="131"/>
        <end position="153"/>
    </location>
</feature>
<sequence>MNNKLPPLWLVVGLMMFPQIVETIYSPVLTHIASQFRVSDGQASQTLSVYFLAFAVGVVCWGRLCDLIGRRPAMLAGLFTYWLGTLLALLANQFEVLLLARVISAFGAAVGSVVTQTMLRDSYQGSDLARVFSVMGVALSLSPVLGLVSGGLLAEQFGYLGVFSGLLVLALMLGGIAGWRLPETRPVMTTRVALWPLAYRMVRDGGLWRSALLVALFNTMLFGYYSLAPFLFAGLGLNASEFGYSGLALALATLIGSLLNRRLLGAGWLPSALIRLASVLALVAGVTVWASQDSLWFLLPMMGVVVAFGIAIPNVLSQALLSYREVAGSAGALFGLAYYLLLSLGLALAAALQDLGLLLLGCGLLAVLCSGRRSTCNISCR</sequence>
<feature type="transmembrane region" description="Helical" evidence="6">
    <location>
        <begin position="210"/>
        <end position="236"/>
    </location>
</feature>
<evidence type="ECO:0000256" key="6">
    <source>
        <dbReference type="SAM" id="Phobius"/>
    </source>
</evidence>
<evidence type="ECO:0000313" key="8">
    <source>
        <dbReference type="EMBL" id="MDM5073625.1"/>
    </source>
</evidence>
<feature type="transmembrane region" description="Helical" evidence="6">
    <location>
        <begin position="159"/>
        <end position="181"/>
    </location>
</feature>
<dbReference type="PANTHER" id="PTHR43124">
    <property type="entry name" value="PURINE EFFLUX PUMP PBUE"/>
    <property type="match status" value="1"/>
</dbReference>
<comment type="caution">
    <text evidence="8">The sequence shown here is derived from an EMBL/GenBank/DDBJ whole genome shotgun (WGS) entry which is preliminary data.</text>
</comment>
<keyword evidence="5 6" id="KW-0472">Membrane</keyword>
<dbReference type="PANTHER" id="PTHR43124:SF3">
    <property type="entry name" value="CHLORAMPHENICOL EFFLUX PUMP RV0191"/>
    <property type="match status" value="1"/>
</dbReference>
<feature type="transmembrane region" description="Helical" evidence="6">
    <location>
        <begin position="97"/>
        <end position="119"/>
    </location>
</feature>
<dbReference type="InterPro" id="IPR036259">
    <property type="entry name" value="MFS_trans_sf"/>
</dbReference>
<name>A0ABT7Q2R7_9GAMM</name>
<evidence type="ECO:0000256" key="4">
    <source>
        <dbReference type="ARBA" id="ARBA00022989"/>
    </source>
</evidence>
<evidence type="ECO:0000256" key="2">
    <source>
        <dbReference type="ARBA" id="ARBA00022475"/>
    </source>
</evidence>
<organism evidence="8 9">
    <name type="scientific">Aeromonas bestiarum</name>
    <dbReference type="NCBI Taxonomy" id="105751"/>
    <lineage>
        <taxon>Bacteria</taxon>
        <taxon>Pseudomonadati</taxon>
        <taxon>Pseudomonadota</taxon>
        <taxon>Gammaproteobacteria</taxon>
        <taxon>Aeromonadales</taxon>
        <taxon>Aeromonadaceae</taxon>
        <taxon>Aeromonas</taxon>
    </lineage>
</organism>
<reference evidence="8" key="1">
    <citation type="submission" date="2024-05" db="EMBL/GenBank/DDBJ databases">
        <title>WGS of Aeromonas isolates.</title>
        <authorList>
            <person name="Lee H."/>
        </authorList>
    </citation>
    <scope>NUCLEOTIDE SEQUENCE</scope>
    <source>
        <strain evidence="8">SU58-3</strain>
    </source>
</reference>
<dbReference type="SUPFAM" id="SSF103473">
    <property type="entry name" value="MFS general substrate transporter"/>
    <property type="match status" value="1"/>
</dbReference>
<feature type="transmembrane region" description="Helical" evidence="6">
    <location>
        <begin position="355"/>
        <end position="371"/>
    </location>
</feature>